<accession>A0AAV3UPK7</accession>
<evidence type="ECO:0008006" key="3">
    <source>
        <dbReference type="Google" id="ProtNLM"/>
    </source>
</evidence>
<organism evidence="1 2">
    <name type="scientific">Haladaptatus pallidirubidus</name>
    <dbReference type="NCBI Taxonomy" id="1008152"/>
    <lineage>
        <taxon>Archaea</taxon>
        <taxon>Methanobacteriati</taxon>
        <taxon>Methanobacteriota</taxon>
        <taxon>Stenosarchaea group</taxon>
        <taxon>Halobacteria</taxon>
        <taxon>Halobacteriales</taxon>
        <taxon>Haladaptataceae</taxon>
        <taxon>Haladaptatus</taxon>
    </lineage>
</organism>
<name>A0AAV3UPK7_9EURY</name>
<evidence type="ECO:0000313" key="2">
    <source>
        <dbReference type="Proteomes" id="UP001501729"/>
    </source>
</evidence>
<gene>
    <name evidence="1" type="ORF">GCM10025751_48500</name>
</gene>
<proteinExistence type="predicted"/>
<reference evidence="1 2" key="1">
    <citation type="journal article" date="2019" name="Int. J. Syst. Evol. Microbiol.">
        <title>The Global Catalogue of Microorganisms (GCM) 10K type strain sequencing project: providing services to taxonomists for standard genome sequencing and annotation.</title>
        <authorList>
            <consortium name="The Broad Institute Genomics Platform"/>
            <consortium name="The Broad Institute Genome Sequencing Center for Infectious Disease"/>
            <person name="Wu L."/>
            <person name="Ma J."/>
        </authorList>
    </citation>
    <scope>NUCLEOTIDE SEQUENCE [LARGE SCALE GENOMIC DNA]</scope>
    <source>
        <strain evidence="1 2">JCM 17504</strain>
    </source>
</reference>
<dbReference type="AlphaFoldDB" id="A0AAV3UPK7"/>
<comment type="caution">
    <text evidence="1">The sequence shown here is derived from an EMBL/GenBank/DDBJ whole genome shotgun (WGS) entry which is preliminary data.</text>
</comment>
<protein>
    <recommendedName>
        <fullName evidence="3">Transposase</fullName>
    </recommendedName>
</protein>
<evidence type="ECO:0000313" key="1">
    <source>
        <dbReference type="EMBL" id="GAA5061904.1"/>
    </source>
</evidence>
<dbReference type="Proteomes" id="UP001501729">
    <property type="component" value="Unassembled WGS sequence"/>
</dbReference>
<keyword evidence="2" id="KW-1185">Reference proteome</keyword>
<sequence length="88" mass="10127">MTSLFPVEFIEGITLVRDTVQRHRKIDITMLVWSLILGYDMDDETRSIAAFQRTYLTATNQTVSRSNFYDQFTSELGGLLSYPSRARA</sequence>
<dbReference type="EMBL" id="BAABKX010000022">
    <property type="protein sequence ID" value="GAA5061904.1"/>
    <property type="molecule type" value="Genomic_DNA"/>
</dbReference>